<dbReference type="InterPro" id="IPR002018">
    <property type="entry name" value="CarbesteraseB"/>
</dbReference>
<keyword evidence="3" id="KW-0719">Serine esterase</keyword>
<feature type="domain" description="Acetylcholinesterase tetramerisation" evidence="10">
    <location>
        <begin position="581"/>
        <end position="609"/>
    </location>
</feature>
<evidence type="ECO:0000256" key="5">
    <source>
        <dbReference type="ARBA" id="ARBA00022801"/>
    </source>
</evidence>
<dbReference type="InterPro" id="IPR014788">
    <property type="entry name" value="AChE_tetra"/>
</dbReference>
<evidence type="ECO:0000256" key="3">
    <source>
        <dbReference type="ARBA" id="ARBA00022487"/>
    </source>
</evidence>
<organism evidence="11 12">
    <name type="scientific">Clavelina lepadiformis</name>
    <name type="common">Light-bulb sea squirt</name>
    <name type="synonym">Ascidia lepadiformis</name>
    <dbReference type="NCBI Taxonomy" id="159417"/>
    <lineage>
        <taxon>Eukaryota</taxon>
        <taxon>Metazoa</taxon>
        <taxon>Chordata</taxon>
        <taxon>Tunicata</taxon>
        <taxon>Ascidiacea</taxon>
        <taxon>Aplousobranchia</taxon>
        <taxon>Clavelinidae</taxon>
        <taxon>Clavelina</taxon>
    </lineage>
</organism>
<comment type="subcellular location">
    <subcellularLocation>
        <location evidence="1">Secreted</location>
    </subcellularLocation>
</comment>
<evidence type="ECO:0000256" key="7">
    <source>
        <dbReference type="ARBA" id="ARBA00023180"/>
    </source>
</evidence>
<comment type="similarity">
    <text evidence="2 8">Belongs to the type-B carboxylesterase/lipase family.</text>
</comment>
<keyword evidence="4" id="KW-0964">Secreted</keyword>
<dbReference type="EC" id="3.1.1.-" evidence="8"/>
<dbReference type="PANTHER" id="PTHR43918:SF12">
    <property type="entry name" value="ACETYLCHOLINESTERASE 1"/>
    <property type="match status" value="1"/>
</dbReference>
<dbReference type="Pfam" id="PF08674">
    <property type="entry name" value="AChE_tetra"/>
    <property type="match status" value="1"/>
</dbReference>
<evidence type="ECO:0000259" key="9">
    <source>
        <dbReference type="Pfam" id="PF00135"/>
    </source>
</evidence>
<dbReference type="InterPro" id="IPR029058">
    <property type="entry name" value="AB_hydrolase_fold"/>
</dbReference>
<evidence type="ECO:0000256" key="8">
    <source>
        <dbReference type="RuleBase" id="RU361235"/>
    </source>
</evidence>
<dbReference type="InterPro" id="IPR019826">
    <property type="entry name" value="Carboxylesterase_B_AS"/>
</dbReference>
<evidence type="ECO:0000259" key="10">
    <source>
        <dbReference type="Pfam" id="PF08674"/>
    </source>
</evidence>
<dbReference type="SUPFAM" id="SSF53474">
    <property type="entry name" value="alpha/beta-Hydrolases"/>
    <property type="match status" value="1"/>
</dbReference>
<keyword evidence="6" id="KW-1015">Disulfide bond</keyword>
<keyword evidence="5 8" id="KW-0378">Hydrolase</keyword>
<dbReference type="PRINTS" id="PR00878">
    <property type="entry name" value="CHOLNESTRASE"/>
</dbReference>
<dbReference type="PROSITE" id="PS00122">
    <property type="entry name" value="CARBOXYLESTERASE_B_1"/>
    <property type="match status" value="1"/>
</dbReference>
<evidence type="ECO:0000256" key="6">
    <source>
        <dbReference type="ARBA" id="ARBA00023157"/>
    </source>
</evidence>
<evidence type="ECO:0000313" key="11">
    <source>
        <dbReference type="EMBL" id="CAK8691349.1"/>
    </source>
</evidence>
<dbReference type="EMBL" id="CAWYQH010000119">
    <property type="protein sequence ID" value="CAK8691349.1"/>
    <property type="molecule type" value="Genomic_DNA"/>
</dbReference>
<protein>
    <recommendedName>
        <fullName evidence="8">Carboxylic ester hydrolase</fullName>
        <ecNumber evidence="8">3.1.1.-</ecNumber>
    </recommendedName>
</protein>
<dbReference type="InterPro" id="IPR000997">
    <property type="entry name" value="Cholinesterase"/>
</dbReference>
<name>A0ABP0GL48_CLALP</name>
<gene>
    <name evidence="11" type="ORF">CVLEPA_LOCUS23913</name>
</gene>
<keyword evidence="7" id="KW-0325">Glycoprotein</keyword>
<proteinExistence type="inferred from homology"/>
<sequence length="612" mass="69394">MRAEPMHIKNVLFLFSMMFYKFSVVFAVAISLISAHDAQPRVSTSYGEVMGKHLTVGVNGEPRHVDAYLGIRFAVAPLRFSGPEDPLPWKQVLNATEFGPTCFHQDDEFFPGFPGAEMWNAPNRKSEDCLHLNVWTPANSGQERLAVMVWVYGGSFFSGTSALSVYDGRYLSAAGNVVVVSFNYRLGPLGFLPPLDESAPGNVGMLDQQWAFKWVRDNIHAFGGNADNVTLFGESAGAASISLHTLAPSSRGLFNRVILQSGNAMTPWSAVSLETALERTKTLATSLSCSTTNYTSMLACLRSQDVDDLFSASWITSEIFDFPFVPVYGTNFLPEHPHEMVVNRKHDEIDMLLGFNSNEGSYFNIYSISGFNISTESLITRRQYTSGMRLCGLRTNALGRWAASFMYSDWENPSNPAQYRDALDEIVDHFHIRCPTMKMSKLHSEIAKNVFTYHFSYRLSTNPWPQWAGVMHGYEIELVFGLPMFGDFPYARGYNDRDRDVSTRMVRYWTNFAKFGNPNGPVRSTKKKANLLWPAFDEKFQNYVEIAPESDIVRSPAPQAFYCAFWELYLPYIQNATGDNDEADVLWRMEFRRWAESMESWNRAFRNYSDDE</sequence>
<reference evidence="11 12" key="1">
    <citation type="submission" date="2024-02" db="EMBL/GenBank/DDBJ databases">
        <authorList>
            <person name="Daric V."/>
            <person name="Darras S."/>
        </authorList>
    </citation>
    <scope>NUCLEOTIDE SEQUENCE [LARGE SCALE GENOMIC DNA]</scope>
</reference>
<evidence type="ECO:0000256" key="2">
    <source>
        <dbReference type="ARBA" id="ARBA00005964"/>
    </source>
</evidence>
<dbReference type="Gene3D" id="3.40.50.1820">
    <property type="entry name" value="alpha/beta hydrolase"/>
    <property type="match status" value="1"/>
</dbReference>
<dbReference type="PANTHER" id="PTHR43918">
    <property type="entry name" value="ACETYLCHOLINESTERASE"/>
    <property type="match status" value="1"/>
</dbReference>
<dbReference type="Pfam" id="PF00135">
    <property type="entry name" value="COesterase"/>
    <property type="match status" value="1"/>
</dbReference>
<evidence type="ECO:0000313" key="12">
    <source>
        <dbReference type="Proteomes" id="UP001642483"/>
    </source>
</evidence>
<dbReference type="Proteomes" id="UP001642483">
    <property type="component" value="Unassembled WGS sequence"/>
</dbReference>
<evidence type="ECO:0000256" key="4">
    <source>
        <dbReference type="ARBA" id="ARBA00022525"/>
    </source>
</evidence>
<accession>A0ABP0GL48</accession>
<evidence type="ECO:0000256" key="1">
    <source>
        <dbReference type="ARBA" id="ARBA00004613"/>
    </source>
</evidence>
<keyword evidence="12" id="KW-1185">Reference proteome</keyword>
<comment type="caution">
    <text evidence="11">The sequence shown here is derived from an EMBL/GenBank/DDBJ whole genome shotgun (WGS) entry which is preliminary data.</text>
</comment>
<feature type="domain" description="Carboxylesterase type B" evidence="9">
    <location>
        <begin position="39"/>
        <end position="551"/>
    </location>
</feature>
<dbReference type="InterPro" id="IPR050654">
    <property type="entry name" value="AChE-related_enzymes"/>
</dbReference>